<dbReference type="RefSeq" id="WP_203982684.1">
    <property type="nucleotide sequence ID" value="NZ_BOOU01000013.1"/>
</dbReference>
<evidence type="ECO:0000313" key="3">
    <source>
        <dbReference type="Proteomes" id="UP000655287"/>
    </source>
</evidence>
<keyword evidence="1" id="KW-0732">Signal</keyword>
<sequence>MRALRSSAVLVTLLAGLTASAAATGLPPVIAPPPVFTGGTVRAPAVDAVIGERPEIWRGARVVRGRWAVVVGGRGAAPATLADLARRADRASRATVAILGLAGPPRPLVLVPDTTAQAATLAAPAAVSGLAALAATDRMIIEPESFARLTPTGRDVVLAHELTHLVTGAAADGRTPKWLVEGFADYVGHRDAGLPVPVAAAELAADVRAGRAPDGLPLPGDFAAGAPRLAQAYQEAWLACRYVAGRFGERTLVTLYRESMRGDVDAAARRTLGMTMPELAAAWRGYVREELS</sequence>
<comment type="caution">
    <text evidence="2">The sequence shown here is derived from an EMBL/GenBank/DDBJ whole genome shotgun (WGS) entry which is preliminary data.</text>
</comment>
<protein>
    <recommendedName>
        <fullName evidence="4">Peptidase</fullName>
    </recommendedName>
</protein>
<dbReference type="Proteomes" id="UP000655287">
    <property type="component" value="Unassembled WGS sequence"/>
</dbReference>
<dbReference type="EMBL" id="BOOU01000013">
    <property type="protein sequence ID" value="GII76065.1"/>
    <property type="molecule type" value="Genomic_DNA"/>
</dbReference>
<reference evidence="2" key="1">
    <citation type="submission" date="2021-01" db="EMBL/GenBank/DDBJ databases">
        <title>Whole genome shotgun sequence of Sphaerisporangium rufum NBRC 109079.</title>
        <authorList>
            <person name="Komaki H."/>
            <person name="Tamura T."/>
        </authorList>
    </citation>
    <scope>NUCLEOTIDE SEQUENCE</scope>
    <source>
        <strain evidence="2">NBRC 109079</strain>
    </source>
</reference>
<feature type="signal peptide" evidence="1">
    <location>
        <begin position="1"/>
        <end position="21"/>
    </location>
</feature>
<name>A0A919V391_9ACTN</name>
<dbReference type="AlphaFoldDB" id="A0A919V391"/>
<organism evidence="2 3">
    <name type="scientific">Sphaerisporangium rufum</name>
    <dbReference type="NCBI Taxonomy" id="1381558"/>
    <lineage>
        <taxon>Bacteria</taxon>
        <taxon>Bacillati</taxon>
        <taxon>Actinomycetota</taxon>
        <taxon>Actinomycetes</taxon>
        <taxon>Streptosporangiales</taxon>
        <taxon>Streptosporangiaceae</taxon>
        <taxon>Sphaerisporangium</taxon>
    </lineage>
</organism>
<evidence type="ECO:0000256" key="1">
    <source>
        <dbReference type="SAM" id="SignalP"/>
    </source>
</evidence>
<evidence type="ECO:0000313" key="2">
    <source>
        <dbReference type="EMBL" id="GII76065.1"/>
    </source>
</evidence>
<gene>
    <name evidence="2" type="ORF">Sru01_10470</name>
</gene>
<keyword evidence="3" id="KW-1185">Reference proteome</keyword>
<accession>A0A919V391</accession>
<feature type="chain" id="PRO_5037505064" description="Peptidase" evidence="1">
    <location>
        <begin position="22"/>
        <end position="292"/>
    </location>
</feature>
<evidence type="ECO:0008006" key="4">
    <source>
        <dbReference type="Google" id="ProtNLM"/>
    </source>
</evidence>
<proteinExistence type="predicted"/>